<evidence type="ECO:0000256" key="13">
    <source>
        <dbReference type="HAMAP-Rule" id="MF_01398"/>
    </source>
</evidence>
<evidence type="ECO:0000256" key="8">
    <source>
        <dbReference type="ARBA" id="ARBA00023065"/>
    </source>
</evidence>
<reference evidence="15 16" key="1">
    <citation type="journal article" date="2016" name="Nat. Commun.">
        <title>Thousands of microbial genomes shed light on interconnected biogeochemical processes in an aquifer system.</title>
        <authorList>
            <person name="Anantharaman K."/>
            <person name="Brown C.T."/>
            <person name="Hug L.A."/>
            <person name="Sharon I."/>
            <person name="Castelle C.J."/>
            <person name="Probst A.J."/>
            <person name="Thomas B.C."/>
            <person name="Singh A."/>
            <person name="Wilkins M.J."/>
            <person name="Karaoz U."/>
            <person name="Brodie E.L."/>
            <person name="Williams K.H."/>
            <person name="Hubbard S.S."/>
            <person name="Banfield J.F."/>
        </authorList>
    </citation>
    <scope>NUCLEOTIDE SEQUENCE [LARGE SCALE GENOMIC DNA]</scope>
</reference>
<evidence type="ECO:0000313" key="16">
    <source>
        <dbReference type="Proteomes" id="UP000178587"/>
    </source>
</evidence>
<evidence type="ECO:0000256" key="5">
    <source>
        <dbReference type="ARBA" id="ARBA00022692"/>
    </source>
</evidence>
<dbReference type="GO" id="GO:0005886">
    <property type="term" value="C:plasma membrane"/>
    <property type="evidence" value="ECO:0007669"/>
    <property type="project" value="UniProtKB-SubCell"/>
</dbReference>
<feature type="transmembrane region" description="Helical" evidence="13">
    <location>
        <begin position="12"/>
        <end position="34"/>
    </location>
</feature>
<dbReference type="NCBIfam" id="TIGR01144">
    <property type="entry name" value="ATP_synt_b"/>
    <property type="match status" value="1"/>
</dbReference>
<keyword evidence="5 13" id="KW-0812">Transmembrane</keyword>
<keyword evidence="4 13" id="KW-0138">CF(0)</keyword>
<evidence type="ECO:0000256" key="7">
    <source>
        <dbReference type="ARBA" id="ARBA00022989"/>
    </source>
</evidence>
<keyword evidence="9 13" id="KW-0472">Membrane</keyword>
<comment type="similarity">
    <text evidence="1 13 14">Belongs to the ATPase B chain family.</text>
</comment>
<dbReference type="AlphaFoldDB" id="A0A1F6EMX4"/>
<evidence type="ECO:0000256" key="11">
    <source>
        <dbReference type="ARBA" id="ARBA00025198"/>
    </source>
</evidence>
<keyword evidence="10 13" id="KW-0066">ATP synthesis</keyword>
<keyword evidence="7 13" id="KW-1133">Transmembrane helix</keyword>
<dbReference type="Proteomes" id="UP000178587">
    <property type="component" value="Unassembled WGS sequence"/>
</dbReference>
<evidence type="ECO:0000256" key="4">
    <source>
        <dbReference type="ARBA" id="ARBA00022547"/>
    </source>
</evidence>
<dbReference type="Gene3D" id="6.10.250.1580">
    <property type="match status" value="1"/>
</dbReference>
<dbReference type="HAMAP" id="MF_01398">
    <property type="entry name" value="ATP_synth_b_bprime"/>
    <property type="match status" value="1"/>
</dbReference>
<dbReference type="EMBL" id="MFLU01000010">
    <property type="protein sequence ID" value="OGG74994.1"/>
    <property type="molecule type" value="Genomic_DNA"/>
</dbReference>
<sequence>MQELFETFGVNWKLLFIQAVNFGLLLVLLWYFLYRPVLRMIDERREKVAEGVRNAAAAEQKLNAAGEEGSTIVHKATRDAESIVAAARTRADEKGVQMLKDAEARVALLFAETKARAEEEKRQTLKSAEADIARAAVLAAEKIMRSGQ</sequence>
<dbReference type="CDD" id="cd06503">
    <property type="entry name" value="ATP-synt_Fo_b"/>
    <property type="match status" value="1"/>
</dbReference>
<keyword evidence="8 13" id="KW-0406">Ion transport</keyword>
<keyword evidence="6 13" id="KW-0375">Hydrogen ion transport</keyword>
<comment type="function">
    <text evidence="11 13">F(1)F(0) ATP synthase produces ATP from ADP in the presence of a proton or sodium gradient. F-type ATPases consist of two structural domains, F(1) containing the extramembraneous catalytic core and F(0) containing the membrane proton channel, linked together by a central stalk and a peripheral stalk. During catalysis, ATP synthesis in the catalytic domain of F(1) is coupled via a rotary mechanism of the central stalk subunits to proton translocation.</text>
</comment>
<dbReference type="Pfam" id="PF00430">
    <property type="entry name" value="ATP-synt_B"/>
    <property type="match status" value="1"/>
</dbReference>
<dbReference type="GO" id="GO:0045259">
    <property type="term" value="C:proton-transporting ATP synthase complex"/>
    <property type="evidence" value="ECO:0007669"/>
    <property type="project" value="UniProtKB-KW"/>
</dbReference>
<evidence type="ECO:0000256" key="2">
    <source>
        <dbReference type="ARBA" id="ARBA00022448"/>
    </source>
</evidence>
<dbReference type="STRING" id="1798507.A3A34_04230"/>
<comment type="caution">
    <text evidence="15">The sequence shown here is derived from an EMBL/GenBank/DDBJ whole genome shotgun (WGS) entry which is preliminary data.</text>
</comment>
<dbReference type="GO" id="GO:0012505">
    <property type="term" value="C:endomembrane system"/>
    <property type="evidence" value="ECO:0007669"/>
    <property type="project" value="UniProtKB-SubCell"/>
</dbReference>
<dbReference type="PANTHER" id="PTHR33445">
    <property type="entry name" value="ATP SYNTHASE SUBUNIT B', CHLOROPLASTIC"/>
    <property type="match status" value="1"/>
</dbReference>
<comment type="function">
    <text evidence="13">Component of the F(0) channel, it forms part of the peripheral stalk, linking F(1) to F(0).</text>
</comment>
<name>A0A1F6EMX4_9BACT</name>
<evidence type="ECO:0000256" key="3">
    <source>
        <dbReference type="ARBA" id="ARBA00022475"/>
    </source>
</evidence>
<evidence type="ECO:0000256" key="9">
    <source>
        <dbReference type="ARBA" id="ARBA00023136"/>
    </source>
</evidence>
<keyword evidence="3 13" id="KW-1003">Cell membrane</keyword>
<dbReference type="GO" id="GO:0046961">
    <property type="term" value="F:proton-transporting ATPase activity, rotational mechanism"/>
    <property type="evidence" value="ECO:0007669"/>
    <property type="project" value="TreeGrafter"/>
</dbReference>
<evidence type="ECO:0000256" key="12">
    <source>
        <dbReference type="ARBA" id="ARBA00037847"/>
    </source>
</evidence>
<evidence type="ECO:0000256" key="14">
    <source>
        <dbReference type="RuleBase" id="RU003848"/>
    </source>
</evidence>
<protein>
    <recommendedName>
        <fullName evidence="13">ATP synthase subunit b</fullName>
    </recommendedName>
    <alternativeName>
        <fullName evidence="13">ATP synthase F(0) sector subunit b</fullName>
    </alternativeName>
    <alternativeName>
        <fullName evidence="13">ATPase subunit I</fullName>
    </alternativeName>
    <alternativeName>
        <fullName evidence="13">F-type ATPase subunit b</fullName>
        <shortName evidence="13">F-ATPase subunit b</shortName>
    </alternativeName>
</protein>
<evidence type="ECO:0000256" key="6">
    <source>
        <dbReference type="ARBA" id="ARBA00022781"/>
    </source>
</evidence>
<keyword evidence="2 13" id="KW-0813">Transport</keyword>
<comment type="subunit">
    <text evidence="13">F-type ATPases have 2 components, F(1) - the catalytic core - and F(0) - the membrane proton channel. F(1) has five subunits: alpha(3), beta(3), gamma(1), delta(1), epsilon(1). F(0) has three main subunits: a(1), b(2) and c(10-14). The alpha and beta chains form an alternating ring which encloses part of the gamma chain. F(1) is attached to F(0) by a central stalk formed by the gamma and epsilon chains, while a peripheral stalk is formed by the delta and b chains.</text>
</comment>
<dbReference type="InterPro" id="IPR002146">
    <property type="entry name" value="ATP_synth_b/b'su_bac/chlpt"/>
</dbReference>
<comment type="subcellular location">
    <subcellularLocation>
        <location evidence="13">Cell membrane</location>
        <topology evidence="13">Single-pass membrane protein</topology>
    </subcellularLocation>
    <subcellularLocation>
        <location evidence="12">Endomembrane system</location>
        <topology evidence="12">Single-pass membrane protein</topology>
    </subcellularLocation>
</comment>
<proteinExistence type="inferred from homology"/>
<dbReference type="InterPro" id="IPR005864">
    <property type="entry name" value="ATP_synth_F0_bsu_bac"/>
</dbReference>
<evidence type="ECO:0000313" key="15">
    <source>
        <dbReference type="EMBL" id="OGG74994.1"/>
    </source>
</evidence>
<dbReference type="PANTHER" id="PTHR33445:SF1">
    <property type="entry name" value="ATP SYNTHASE SUBUNIT B"/>
    <property type="match status" value="1"/>
</dbReference>
<evidence type="ECO:0000256" key="1">
    <source>
        <dbReference type="ARBA" id="ARBA00005513"/>
    </source>
</evidence>
<gene>
    <name evidence="13" type="primary">atpF</name>
    <name evidence="15" type="ORF">A3A34_04230</name>
</gene>
<evidence type="ECO:0000256" key="10">
    <source>
        <dbReference type="ARBA" id="ARBA00023310"/>
    </source>
</evidence>
<organism evidence="15 16">
    <name type="scientific">Candidatus Kaiserbacteria bacterium RIFCSPLOWO2_01_FULL_50_24</name>
    <dbReference type="NCBI Taxonomy" id="1798507"/>
    <lineage>
        <taxon>Bacteria</taxon>
        <taxon>Candidatus Kaiseribacteriota</taxon>
    </lineage>
</organism>
<dbReference type="InterPro" id="IPR050059">
    <property type="entry name" value="ATP_synthase_B_chain"/>
</dbReference>
<dbReference type="GO" id="GO:0046933">
    <property type="term" value="F:proton-transporting ATP synthase activity, rotational mechanism"/>
    <property type="evidence" value="ECO:0007669"/>
    <property type="project" value="UniProtKB-UniRule"/>
</dbReference>
<accession>A0A1F6EMX4</accession>